<keyword evidence="4" id="KW-1003">Cell membrane</keyword>
<dbReference type="InterPro" id="IPR050640">
    <property type="entry name" value="Bact_2-comp_sensor_kinase"/>
</dbReference>
<accession>A0A0J9EEH2</accession>
<keyword evidence="8" id="KW-0547">Nucleotide-binding</keyword>
<dbReference type="GeneID" id="93164795"/>
<dbReference type="PROSITE" id="PS50109">
    <property type="entry name" value="HIS_KIN"/>
    <property type="match status" value="1"/>
</dbReference>
<dbReference type="OrthoDB" id="9809348at2"/>
<keyword evidence="9" id="KW-0418">Kinase</keyword>
<dbReference type="Pfam" id="PF06580">
    <property type="entry name" value="His_kinase"/>
    <property type="match status" value="1"/>
</dbReference>
<evidence type="ECO:0000256" key="2">
    <source>
        <dbReference type="ARBA" id="ARBA00004651"/>
    </source>
</evidence>
<dbReference type="Pfam" id="PF02518">
    <property type="entry name" value="HATPase_c"/>
    <property type="match status" value="1"/>
</dbReference>
<dbReference type="InterPro" id="IPR005467">
    <property type="entry name" value="His_kinase_dom"/>
</dbReference>
<dbReference type="SUPFAM" id="SSF55874">
    <property type="entry name" value="ATPase domain of HSP90 chaperone/DNA topoisomerase II/histidine kinase"/>
    <property type="match status" value="1"/>
</dbReference>
<name>A0A0J9EEH2_9FIRM</name>
<comment type="caution">
    <text evidence="16">The sequence shown here is derived from an EMBL/GenBank/DDBJ whole genome shotgun (WGS) entry which is preliminary data.</text>
</comment>
<evidence type="ECO:0000256" key="10">
    <source>
        <dbReference type="ARBA" id="ARBA00022840"/>
    </source>
</evidence>
<evidence type="ECO:0000256" key="7">
    <source>
        <dbReference type="ARBA" id="ARBA00022692"/>
    </source>
</evidence>
<comment type="subcellular location">
    <subcellularLocation>
        <location evidence="2">Cell membrane</location>
        <topology evidence="2">Multi-pass membrane protein</topology>
    </subcellularLocation>
</comment>
<evidence type="ECO:0000313" key="16">
    <source>
        <dbReference type="EMBL" id="KMW14020.1"/>
    </source>
</evidence>
<dbReference type="Proteomes" id="UP000037392">
    <property type="component" value="Unassembled WGS sequence"/>
</dbReference>
<evidence type="ECO:0000256" key="1">
    <source>
        <dbReference type="ARBA" id="ARBA00000085"/>
    </source>
</evidence>
<evidence type="ECO:0000259" key="15">
    <source>
        <dbReference type="PROSITE" id="PS50109"/>
    </source>
</evidence>
<dbReference type="InterPro" id="IPR003594">
    <property type="entry name" value="HATPase_dom"/>
</dbReference>
<evidence type="ECO:0000256" key="13">
    <source>
        <dbReference type="ARBA" id="ARBA00023136"/>
    </source>
</evidence>
<keyword evidence="11 14" id="KW-1133">Transmembrane helix</keyword>
<organism evidence="16 17">
    <name type="scientific">[Clostridium] citroniae WAL-19142</name>
    <dbReference type="NCBI Taxonomy" id="742734"/>
    <lineage>
        <taxon>Bacteria</taxon>
        <taxon>Bacillati</taxon>
        <taxon>Bacillota</taxon>
        <taxon>Clostridia</taxon>
        <taxon>Lachnospirales</taxon>
        <taxon>Lachnospiraceae</taxon>
        <taxon>Enterocloster</taxon>
    </lineage>
</organism>
<evidence type="ECO:0000256" key="14">
    <source>
        <dbReference type="SAM" id="Phobius"/>
    </source>
</evidence>
<sequence length="575" mass="66112">MAASNQYRDYIKRSFLRYSFSIISLLFVLVGLFLFINVEWISAGGNKKNNALLAEILDRQVGDYEKGLVRFTSDYRILEALKDKDSGRVTEVNRLLYEFSTRQSIRCSFVLTDSGGTIVSSNLFEGNRDIFLNSTVYQSLFEKMALEPDKIFTLPSRLNYAHGQEGDLILSRAVSDSSKVLGYLFFDLSDEQIYETVRNYPLDDVILTDRYDNLIFSIGRQSADPMEKYPAGKYRMEWEKGNVVRVNGKHYHVQKEMLPESTLVLYTLVSMEFQRTLVSYGMLFLGLVGILMLVMIPPLTFRITRKNLEAIDELQTSVAEMGRGNMDYKLKGQVFDEFKVLGDAFRKMVLQREELMLHNSELAERKRVMEIKQLEEQFNPHFIFNVLETLRYEIVIDGAKASDMVMAFANLMRYSIYYGSTIVPLQTDIENINDYLLLQKMRYNRRLNYHIDIPEELLGCRIPKLLLQPVVENSLVHGMKDIHSVSVTISAWMAEGNLKLCVEDNGSGISKEKLEELREGLEQEDIYREHIGLYNSHRVVRLLYGPAYGMAIDSSPGKGTRVVITLPAEMEDGYV</sequence>
<feature type="domain" description="Histidine kinase" evidence="15">
    <location>
        <begin position="467"/>
        <end position="570"/>
    </location>
</feature>
<dbReference type="EC" id="2.7.13.3" evidence="3"/>
<keyword evidence="10" id="KW-0067">ATP-binding</keyword>
<gene>
    <name evidence="16" type="ORF">HMPREF9470_04959</name>
</gene>
<comment type="catalytic activity">
    <reaction evidence="1">
        <text>ATP + protein L-histidine = ADP + protein N-phospho-L-histidine.</text>
        <dbReference type="EC" id="2.7.13.3"/>
    </reaction>
</comment>
<keyword evidence="5" id="KW-0597">Phosphoprotein</keyword>
<dbReference type="RefSeq" id="WP_048930972.1">
    <property type="nucleotide sequence ID" value="NZ_KQ235884.1"/>
</dbReference>
<proteinExistence type="predicted"/>
<evidence type="ECO:0000256" key="11">
    <source>
        <dbReference type="ARBA" id="ARBA00022989"/>
    </source>
</evidence>
<evidence type="ECO:0000256" key="8">
    <source>
        <dbReference type="ARBA" id="ARBA00022741"/>
    </source>
</evidence>
<dbReference type="PATRIC" id="fig|742734.4.peg.5308"/>
<evidence type="ECO:0000256" key="9">
    <source>
        <dbReference type="ARBA" id="ARBA00022777"/>
    </source>
</evidence>
<protein>
    <recommendedName>
        <fullName evidence="3">histidine kinase</fullName>
        <ecNumber evidence="3">2.7.13.3</ecNumber>
    </recommendedName>
</protein>
<dbReference type="PANTHER" id="PTHR34220">
    <property type="entry name" value="SENSOR HISTIDINE KINASE YPDA"/>
    <property type="match status" value="1"/>
</dbReference>
<keyword evidence="6" id="KW-0808">Transferase</keyword>
<dbReference type="InterPro" id="IPR010559">
    <property type="entry name" value="Sig_transdc_His_kin_internal"/>
</dbReference>
<dbReference type="Gene3D" id="3.30.565.10">
    <property type="entry name" value="Histidine kinase-like ATPase, C-terminal domain"/>
    <property type="match status" value="1"/>
</dbReference>
<evidence type="ECO:0000313" key="17">
    <source>
        <dbReference type="Proteomes" id="UP000037392"/>
    </source>
</evidence>
<dbReference type="GO" id="GO:0005886">
    <property type="term" value="C:plasma membrane"/>
    <property type="evidence" value="ECO:0007669"/>
    <property type="project" value="UniProtKB-SubCell"/>
</dbReference>
<dbReference type="Gene3D" id="6.10.340.10">
    <property type="match status" value="1"/>
</dbReference>
<dbReference type="InterPro" id="IPR036890">
    <property type="entry name" value="HATPase_C_sf"/>
</dbReference>
<evidence type="ECO:0000256" key="12">
    <source>
        <dbReference type="ARBA" id="ARBA00023012"/>
    </source>
</evidence>
<evidence type="ECO:0000256" key="3">
    <source>
        <dbReference type="ARBA" id="ARBA00012438"/>
    </source>
</evidence>
<dbReference type="SMART" id="SM00387">
    <property type="entry name" value="HATPase_c"/>
    <property type="match status" value="1"/>
</dbReference>
<reference evidence="16 17" key="1">
    <citation type="submission" date="2011-04" db="EMBL/GenBank/DDBJ databases">
        <title>The Genome Sequence of Clostridium citroniae WAL-19142.</title>
        <authorList>
            <consortium name="The Broad Institute Genome Sequencing Platform"/>
            <person name="Earl A."/>
            <person name="Ward D."/>
            <person name="Feldgarden M."/>
            <person name="Gevers D."/>
            <person name="Warren Y.A."/>
            <person name="Tyrrell K.L."/>
            <person name="Citron D.M."/>
            <person name="Goldstein E.J."/>
            <person name="Daigneault M."/>
            <person name="Allen-Vercoe E."/>
            <person name="Young S.K."/>
            <person name="Zeng Q."/>
            <person name="Gargeya S."/>
            <person name="Fitzgerald M."/>
            <person name="Haas B."/>
            <person name="Abouelleil A."/>
            <person name="Alvarado L."/>
            <person name="Arachchi H.M."/>
            <person name="Berlin A."/>
            <person name="Brown A."/>
            <person name="Chapman S.B."/>
            <person name="Chen Z."/>
            <person name="Dunbar C."/>
            <person name="Freedman E."/>
            <person name="Gearin G."/>
            <person name="Gellesch M."/>
            <person name="Goldberg J."/>
            <person name="Griggs A."/>
            <person name="Gujja S."/>
            <person name="Heilman E.R."/>
            <person name="Heiman D."/>
            <person name="Howarth C."/>
            <person name="Larson L."/>
            <person name="Lui A."/>
            <person name="MacDonald P.J."/>
            <person name="Mehta T."/>
            <person name="Montmayeur A."/>
            <person name="Murphy C."/>
            <person name="Neiman D."/>
            <person name="Pearson M."/>
            <person name="Priest M."/>
            <person name="Roberts A."/>
            <person name="Saif S."/>
            <person name="Shea T."/>
            <person name="Shenoy N."/>
            <person name="Sisk P."/>
            <person name="Stolte C."/>
            <person name="Sykes S."/>
            <person name="White J."/>
            <person name="Yandava C."/>
            <person name="Wortman J."/>
            <person name="Nusbaum C."/>
            <person name="Birren B."/>
        </authorList>
    </citation>
    <scope>NUCLEOTIDE SEQUENCE [LARGE SCALE GENOMIC DNA]</scope>
    <source>
        <strain evidence="16 17">WAL-19142</strain>
    </source>
</reference>
<dbReference type="PANTHER" id="PTHR34220:SF11">
    <property type="entry name" value="SENSOR PROTEIN KINASE HPTS"/>
    <property type="match status" value="1"/>
</dbReference>
<dbReference type="GO" id="GO:0000155">
    <property type="term" value="F:phosphorelay sensor kinase activity"/>
    <property type="evidence" value="ECO:0007669"/>
    <property type="project" value="InterPro"/>
</dbReference>
<keyword evidence="7 14" id="KW-0812">Transmembrane</keyword>
<dbReference type="GO" id="GO:0005524">
    <property type="term" value="F:ATP binding"/>
    <property type="evidence" value="ECO:0007669"/>
    <property type="project" value="UniProtKB-KW"/>
</dbReference>
<evidence type="ECO:0000256" key="4">
    <source>
        <dbReference type="ARBA" id="ARBA00022475"/>
    </source>
</evidence>
<keyword evidence="13 14" id="KW-0472">Membrane</keyword>
<dbReference type="PRINTS" id="PR00344">
    <property type="entry name" value="BCTRLSENSOR"/>
</dbReference>
<dbReference type="AlphaFoldDB" id="A0A0J9EEH2"/>
<feature type="transmembrane region" description="Helical" evidence="14">
    <location>
        <begin position="277"/>
        <end position="296"/>
    </location>
</feature>
<dbReference type="EMBL" id="ADLK01000042">
    <property type="protein sequence ID" value="KMW14020.1"/>
    <property type="molecule type" value="Genomic_DNA"/>
</dbReference>
<feature type="transmembrane region" description="Helical" evidence="14">
    <location>
        <begin position="15"/>
        <end position="36"/>
    </location>
</feature>
<keyword evidence="12" id="KW-0902">Two-component regulatory system</keyword>
<evidence type="ECO:0000256" key="5">
    <source>
        <dbReference type="ARBA" id="ARBA00022553"/>
    </source>
</evidence>
<dbReference type="InterPro" id="IPR004358">
    <property type="entry name" value="Sig_transdc_His_kin-like_C"/>
</dbReference>
<evidence type="ECO:0000256" key="6">
    <source>
        <dbReference type="ARBA" id="ARBA00022679"/>
    </source>
</evidence>